<reference evidence="2 3" key="1">
    <citation type="journal article" date="2015" name="Genome Announc.">
        <title>Expanding the biotechnology potential of lactobacilli through comparative genomics of 213 strains and associated genera.</title>
        <authorList>
            <person name="Sun Z."/>
            <person name="Harris H.M."/>
            <person name="McCann A."/>
            <person name="Guo C."/>
            <person name="Argimon S."/>
            <person name="Zhang W."/>
            <person name="Yang X."/>
            <person name="Jeffery I.B."/>
            <person name="Cooney J.C."/>
            <person name="Kagawa T.F."/>
            <person name="Liu W."/>
            <person name="Song Y."/>
            <person name="Salvetti E."/>
            <person name="Wrobel A."/>
            <person name="Rasinkangas P."/>
            <person name="Parkhill J."/>
            <person name="Rea M.C."/>
            <person name="O'Sullivan O."/>
            <person name="Ritari J."/>
            <person name="Douillard F.P."/>
            <person name="Paul Ross R."/>
            <person name="Yang R."/>
            <person name="Briner A.E."/>
            <person name="Felis G.E."/>
            <person name="de Vos W.M."/>
            <person name="Barrangou R."/>
            <person name="Klaenhammer T.R."/>
            <person name="Caufield P.W."/>
            <person name="Cui Y."/>
            <person name="Zhang H."/>
            <person name="O'Toole P.W."/>
        </authorList>
    </citation>
    <scope>NUCLEOTIDE SEQUENCE [LARGE SCALE GENOMIC DNA]</scope>
    <source>
        <strain evidence="2 3">DSM 15833</strain>
    </source>
</reference>
<evidence type="ECO:0000313" key="3">
    <source>
        <dbReference type="Proteomes" id="UP000051048"/>
    </source>
</evidence>
<protein>
    <submittedName>
        <fullName evidence="2">Intergral membrane protein</fullName>
    </submittedName>
</protein>
<organism evidence="2 3">
    <name type="scientific">Ligilactobacillus equi DSM 15833 = JCM 10991</name>
    <dbReference type="NCBI Taxonomy" id="1423740"/>
    <lineage>
        <taxon>Bacteria</taxon>
        <taxon>Bacillati</taxon>
        <taxon>Bacillota</taxon>
        <taxon>Bacilli</taxon>
        <taxon>Lactobacillales</taxon>
        <taxon>Lactobacillaceae</taxon>
        <taxon>Ligilactobacillus</taxon>
    </lineage>
</organism>
<keyword evidence="1" id="KW-0472">Membrane</keyword>
<feature type="transmembrane region" description="Helical" evidence="1">
    <location>
        <begin position="129"/>
        <end position="149"/>
    </location>
</feature>
<feature type="transmembrane region" description="Helical" evidence="1">
    <location>
        <begin position="98"/>
        <end position="117"/>
    </location>
</feature>
<dbReference type="OrthoDB" id="9813051at2"/>
<dbReference type="PATRIC" id="fig|1423740.3.peg.1850"/>
<gene>
    <name evidence="2" type="ORF">FC36_GL001716</name>
</gene>
<dbReference type="EMBL" id="AZFH01000036">
    <property type="protein sequence ID" value="KRL81512.1"/>
    <property type="molecule type" value="Genomic_DNA"/>
</dbReference>
<comment type="caution">
    <text evidence="2">The sequence shown here is derived from an EMBL/GenBank/DDBJ whole genome shotgun (WGS) entry which is preliminary data.</text>
</comment>
<evidence type="ECO:0000256" key="1">
    <source>
        <dbReference type="SAM" id="Phobius"/>
    </source>
</evidence>
<dbReference type="Proteomes" id="UP000051048">
    <property type="component" value="Unassembled WGS sequence"/>
</dbReference>
<keyword evidence="1" id="KW-0812">Transmembrane</keyword>
<feature type="transmembrane region" description="Helical" evidence="1">
    <location>
        <begin position="185"/>
        <end position="208"/>
    </location>
</feature>
<sequence length="214" mass="25134">MENLKLSSIYLSEWGQRLSVLLTMLTGAMLVTINFTPLYGLFLWGQNLGMLVGESNAALWDDYHHLLAYLEYPWVRSLEMNLPSSYAALQHYQDVKGWFLVTWIVFIISLPVTVRYLRKLKQQKRIWTLQRFIQITITILMGLFVLMGLNFNRFFITFHQLFFPGKTNWLFDPQNDPMILALPELFFATAFGLCLLLLAGQMYLLYFLGKRELR</sequence>
<accession>A0A0R1TSS6</accession>
<proteinExistence type="predicted"/>
<dbReference type="AlphaFoldDB" id="A0A0R1TSS6"/>
<dbReference type="InterPro" id="IPR010178">
    <property type="entry name" value="Lit"/>
</dbReference>
<name>A0A0R1TSS6_9LACO</name>
<dbReference type="RefSeq" id="WP_025020698.1">
    <property type="nucleotide sequence ID" value="NZ_AZFH01000036.1"/>
</dbReference>
<dbReference type="STRING" id="1423740.FC36_GL001716"/>
<keyword evidence="1" id="KW-1133">Transmembrane helix</keyword>
<feature type="transmembrane region" description="Helical" evidence="1">
    <location>
        <begin position="20"/>
        <end position="42"/>
    </location>
</feature>
<evidence type="ECO:0000313" key="2">
    <source>
        <dbReference type="EMBL" id="KRL81512.1"/>
    </source>
</evidence>
<dbReference type="Pfam" id="PF07314">
    <property type="entry name" value="Lit"/>
    <property type="match status" value="1"/>
</dbReference>
<dbReference type="NCBIfam" id="TIGR01906">
    <property type="entry name" value="integ_TIGR01906"/>
    <property type="match status" value="1"/>
</dbReference>